<reference evidence="1 2" key="1">
    <citation type="submission" date="2017-12" db="EMBL/GenBank/DDBJ databases">
        <title>Sequencing the genomes of 1000 Actinobacteria strains.</title>
        <authorList>
            <person name="Klenk H.-P."/>
        </authorList>
    </citation>
    <scope>NUCLEOTIDE SEQUENCE [LARGE SCALE GENOMIC DNA]</scope>
    <source>
        <strain evidence="1 2">DSM 44489</strain>
    </source>
</reference>
<name>A0A2N3VLT3_9NOCA</name>
<dbReference type="AlphaFoldDB" id="A0A2N3VLT3"/>
<sequence length="85" mass="10080">MLRQATTAARWRITRLFMDLRARREHRSDPGAFRIRREYGGWTIRPMHGWRSLRGIAPPLAYTRRIPATDKDAACDWAMERQGIR</sequence>
<dbReference type="Proteomes" id="UP000233766">
    <property type="component" value="Unassembled WGS sequence"/>
</dbReference>
<dbReference type="EMBL" id="PJMW01000002">
    <property type="protein sequence ID" value="PKV82554.1"/>
    <property type="molecule type" value="Genomic_DNA"/>
</dbReference>
<accession>A0A2N3VLT3</accession>
<evidence type="ECO:0000313" key="1">
    <source>
        <dbReference type="EMBL" id="PKV82554.1"/>
    </source>
</evidence>
<comment type="caution">
    <text evidence="1">The sequence shown here is derived from an EMBL/GenBank/DDBJ whole genome shotgun (WGS) entry which is preliminary data.</text>
</comment>
<keyword evidence="2" id="KW-1185">Reference proteome</keyword>
<evidence type="ECO:0000313" key="2">
    <source>
        <dbReference type="Proteomes" id="UP000233766"/>
    </source>
</evidence>
<gene>
    <name evidence="1" type="ORF">ATK86_7044</name>
</gene>
<protein>
    <submittedName>
        <fullName evidence="1">Uncharacterized protein</fullName>
    </submittedName>
</protein>
<dbReference type="RefSeq" id="WP_101468090.1">
    <property type="nucleotide sequence ID" value="NZ_PJMW01000002.1"/>
</dbReference>
<dbReference type="OrthoDB" id="4557128at2"/>
<proteinExistence type="predicted"/>
<organism evidence="1 2">
    <name type="scientific">Nocardia fluminea</name>
    <dbReference type="NCBI Taxonomy" id="134984"/>
    <lineage>
        <taxon>Bacteria</taxon>
        <taxon>Bacillati</taxon>
        <taxon>Actinomycetota</taxon>
        <taxon>Actinomycetes</taxon>
        <taxon>Mycobacteriales</taxon>
        <taxon>Nocardiaceae</taxon>
        <taxon>Nocardia</taxon>
    </lineage>
</organism>